<gene>
    <name evidence="2" type="ORF">g.80</name>
</gene>
<reference evidence="2" key="1">
    <citation type="submission" date="2015-11" db="EMBL/GenBank/DDBJ databases">
        <title>De novo transcriptome assembly of four potential Pierce s Disease insect vectors from Arizona vineyards.</title>
        <authorList>
            <person name="Tassone E.E."/>
        </authorList>
    </citation>
    <scope>NUCLEOTIDE SEQUENCE</scope>
</reference>
<dbReference type="EMBL" id="GEBQ01016383">
    <property type="protein sequence ID" value="JAT23594.1"/>
    <property type="molecule type" value="Transcribed_RNA"/>
</dbReference>
<evidence type="ECO:0000313" key="2">
    <source>
        <dbReference type="EMBL" id="JAT23594.1"/>
    </source>
</evidence>
<name>A0A1B6LJ22_9HEMI</name>
<feature type="non-terminal residue" evidence="2">
    <location>
        <position position="1"/>
    </location>
</feature>
<evidence type="ECO:0000256" key="1">
    <source>
        <dbReference type="SAM" id="Coils"/>
    </source>
</evidence>
<sequence length="111" mass="12633">VMDGFKKDVFGEMNVLITSVKNISDKLDESNILMEDIKQKFSELQKESHILRTKNESLSKEVVELRERMRNMEQYSRVKNIEICGLPATKGERIGDLVADVGAALGVEFKE</sequence>
<feature type="non-terminal residue" evidence="2">
    <location>
        <position position="111"/>
    </location>
</feature>
<dbReference type="AlphaFoldDB" id="A0A1B6LJ22"/>
<feature type="coiled-coil region" evidence="1">
    <location>
        <begin position="20"/>
        <end position="75"/>
    </location>
</feature>
<protein>
    <submittedName>
        <fullName evidence="2">Uncharacterized protein</fullName>
    </submittedName>
</protein>
<accession>A0A1B6LJ22</accession>
<proteinExistence type="predicted"/>
<organism evidence="2">
    <name type="scientific">Graphocephala atropunctata</name>
    <dbReference type="NCBI Taxonomy" id="36148"/>
    <lineage>
        <taxon>Eukaryota</taxon>
        <taxon>Metazoa</taxon>
        <taxon>Ecdysozoa</taxon>
        <taxon>Arthropoda</taxon>
        <taxon>Hexapoda</taxon>
        <taxon>Insecta</taxon>
        <taxon>Pterygota</taxon>
        <taxon>Neoptera</taxon>
        <taxon>Paraneoptera</taxon>
        <taxon>Hemiptera</taxon>
        <taxon>Auchenorrhyncha</taxon>
        <taxon>Membracoidea</taxon>
        <taxon>Cicadellidae</taxon>
        <taxon>Cicadellinae</taxon>
        <taxon>Cicadellini</taxon>
        <taxon>Graphocephala</taxon>
    </lineage>
</organism>
<keyword evidence="1" id="KW-0175">Coiled coil</keyword>